<comment type="caution">
    <text evidence="1">The sequence shown here is derived from an EMBL/GenBank/DDBJ whole genome shotgun (WGS) entry which is preliminary data.</text>
</comment>
<evidence type="ECO:0000313" key="2">
    <source>
        <dbReference type="Proteomes" id="UP001358586"/>
    </source>
</evidence>
<dbReference type="Proteomes" id="UP001358586">
    <property type="component" value="Chromosome 6"/>
</dbReference>
<proteinExistence type="predicted"/>
<keyword evidence="2" id="KW-1185">Reference proteome</keyword>
<dbReference type="EMBL" id="JARKNE010000006">
    <property type="protein sequence ID" value="KAK5824762.1"/>
    <property type="molecule type" value="Genomic_DNA"/>
</dbReference>
<accession>A0ABR0PK23</accession>
<reference evidence="1 2" key="1">
    <citation type="submission" date="2023-03" db="EMBL/GenBank/DDBJ databases">
        <title>WGS of Gossypium arboreum.</title>
        <authorList>
            <person name="Yu D."/>
        </authorList>
    </citation>
    <scope>NUCLEOTIDE SEQUENCE [LARGE SCALE GENOMIC DNA]</scope>
    <source>
        <tissue evidence="1">Leaf</tissue>
    </source>
</reference>
<organism evidence="1 2">
    <name type="scientific">Gossypium arboreum</name>
    <name type="common">Tree cotton</name>
    <name type="synonym">Gossypium nanking</name>
    <dbReference type="NCBI Taxonomy" id="29729"/>
    <lineage>
        <taxon>Eukaryota</taxon>
        <taxon>Viridiplantae</taxon>
        <taxon>Streptophyta</taxon>
        <taxon>Embryophyta</taxon>
        <taxon>Tracheophyta</taxon>
        <taxon>Spermatophyta</taxon>
        <taxon>Magnoliopsida</taxon>
        <taxon>eudicotyledons</taxon>
        <taxon>Gunneridae</taxon>
        <taxon>Pentapetalae</taxon>
        <taxon>rosids</taxon>
        <taxon>malvids</taxon>
        <taxon>Malvales</taxon>
        <taxon>Malvaceae</taxon>
        <taxon>Malvoideae</taxon>
        <taxon>Gossypium</taxon>
    </lineage>
</organism>
<protein>
    <submittedName>
        <fullName evidence="1">Uncharacterized protein</fullName>
    </submittedName>
</protein>
<sequence>MGIVWFEWFEEEIEENSTLIKKVMDLVAFDGSHNDGSSAIDTEVEGGRQVCGVEGDLVLRNKMMAMKEKMKVIKNEKSM</sequence>
<gene>
    <name evidence="1" type="ORF">PVK06_019546</name>
</gene>
<name>A0ABR0PK23_GOSAR</name>
<evidence type="ECO:0000313" key="1">
    <source>
        <dbReference type="EMBL" id="KAK5824762.1"/>
    </source>
</evidence>